<protein>
    <submittedName>
        <fullName evidence="1">Uncharacterized protein</fullName>
    </submittedName>
</protein>
<proteinExistence type="predicted"/>
<evidence type="ECO:0000313" key="2">
    <source>
        <dbReference type="Proteomes" id="UP000615446"/>
    </source>
</evidence>
<dbReference type="Proteomes" id="UP000615446">
    <property type="component" value="Unassembled WGS sequence"/>
</dbReference>
<evidence type="ECO:0000313" key="1">
    <source>
        <dbReference type="EMBL" id="GET04733.1"/>
    </source>
</evidence>
<organism evidence="1 2">
    <name type="scientific">Rhizophagus clarus</name>
    <dbReference type="NCBI Taxonomy" id="94130"/>
    <lineage>
        <taxon>Eukaryota</taxon>
        <taxon>Fungi</taxon>
        <taxon>Fungi incertae sedis</taxon>
        <taxon>Mucoromycota</taxon>
        <taxon>Glomeromycotina</taxon>
        <taxon>Glomeromycetes</taxon>
        <taxon>Glomerales</taxon>
        <taxon>Glomeraceae</taxon>
        <taxon>Rhizophagus</taxon>
    </lineage>
</organism>
<accession>A0A8H3MG57</accession>
<dbReference type="AlphaFoldDB" id="A0A8H3MG57"/>
<name>A0A8H3MG57_9GLOM</name>
<reference evidence="1" key="1">
    <citation type="submission" date="2019-10" db="EMBL/GenBank/DDBJ databases">
        <title>Conservation and host-specific expression of non-tandemly repeated heterogenous ribosome RNA gene in arbuscular mycorrhizal fungi.</title>
        <authorList>
            <person name="Maeda T."/>
            <person name="Kobayashi Y."/>
            <person name="Nakagawa T."/>
            <person name="Ezawa T."/>
            <person name="Yamaguchi K."/>
            <person name="Bino T."/>
            <person name="Nishimoto Y."/>
            <person name="Shigenobu S."/>
            <person name="Kawaguchi M."/>
        </authorList>
    </citation>
    <scope>NUCLEOTIDE SEQUENCE</scope>
    <source>
        <strain evidence="1">HR1</strain>
    </source>
</reference>
<sequence length="69" mass="8086">MYSFKITSRTISFTVTLLRLKKDFNAKHFSKFFQFTRCTFPKPPFLHYKFLLLVSGQRGTILIGTAPHN</sequence>
<comment type="caution">
    <text evidence="1">The sequence shown here is derived from an EMBL/GenBank/DDBJ whole genome shotgun (WGS) entry which is preliminary data.</text>
</comment>
<dbReference type="EMBL" id="BLAL01000356">
    <property type="protein sequence ID" value="GET04733.1"/>
    <property type="molecule type" value="Genomic_DNA"/>
</dbReference>
<gene>
    <name evidence="1" type="ORF">RCL2_003103200</name>
</gene>